<keyword evidence="1" id="KW-0235">DNA replication</keyword>
<protein>
    <submittedName>
        <fullName evidence="3">DnaJ domain-containing protein</fullName>
    </submittedName>
</protein>
<evidence type="ECO:0000313" key="4">
    <source>
        <dbReference type="Proteomes" id="UP000632377"/>
    </source>
</evidence>
<dbReference type="InterPro" id="IPR011990">
    <property type="entry name" value="TPR-like_helical_dom_sf"/>
</dbReference>
<dbReference type="InterPro" id="IPR001623">
    <property type="entry name" value="DnaJ_domain"/>
</dbReference>
<dbReference type="CDD" id="cd06257">
    <property type="entry name" value="DnaJ"/>
    <property type="match status" value="1"/>
</dbReference>
<evidence type="ECO:0000313" key="3">
    <source>
        <dbReference type="EMBL" id="MBL4936796.1"/>
    </source>
</evidence>
<dbReference type="SMART" id="SM00271">
    <property type="entry name" value="DnaJ"/>
    <property type="match status" value="1"/>
</dbReference>
<dbReference type="SUPFAM" id="SSF46565">
    <property type="entry name" value="Chaperone J-domain"/>
    <property type="match status" value="1"/>
</dbReference>
<accession>A0ABS1TBR0</accession>
<comment type="caution">
    <text evidence="3">The sequence shown here is derived from an EMBL/GenBank/DDBJ whole genome shotgun (WGS) entry which is preliminary data.</text>
</comment>
<dbReference type="PANTHER" id="PTHR24074">
    <property type="entry name" value="CO-CHAPERONE PROTEIN DJLA"/>
    <property type="match status" value="1"/>
</dbReference>
<sequence length="201" mass="23602">MRNPYEVLEIKEGSSKEEIKKAYKEMVKKYHPDQYGNNPLRDLAEEKLREVNEAYDYLLKNTSDGPRYTENNYESSSNSGYGNYNEIRIDIQNGNLRAAEEKLNQINTRDAQWNYLMGLVNLRKGWYDNAYNYIVNACNLEPNNLEYRQTLNNLKNRNTGYRQTYYGRNNRSDSDFCDLCFKLWCADSLCECFGGDLISCC</sequence>
<dbReference type="EMBL" id="JAESWC010000008">
    <property type="protein sequence ID" value="MBL4936796.1"/>
    <property type="molecule type" value="Genomic_DNA"/>
</dbReference>
<organism evidence="3 4">
    <name type="scientific">Clostridium rhizosphaerae</name>
    <dbReference type="NCBI Taxonomy" id="2803861"/>
    <lineage>
        <taxon>Bacteria</taxon>
        <taxon>Bacillati</taxon>
        <taxon>Bacillota</taxon>
        <taxon>Clostridia</taxon>
        <taxon>Eubacteriales</taxon>
        <taxon>Clostridiaceae</taxon>
        <taxon>Clostridium</taxon>
    </lineage>
</organism>
<proteinExistence type="predicted"/>
<dbReference type="PRINTS" id="PR00625">
    <property type="entry name" value="JDOMAIN"/>
</dbReference>
<keyword evidence="4" id="KW-1185">Reference proteome</keyword>
<dbReference type="Proteomes" id="UP000632377">
    <property type="component" value="Unassembled WGS sequence"/>
</dbReference>
<name>A0ABS1TBR0_9CLOT</name>
<dbReference type="SUPFAM" id="SSF48452">
    <property type="entry name" value="TPR-like"/>
    <property type="match status" value="1"/>
</dbReference>
<dbReference type="Pfam" id="PF00226">
    <property type="entry name" value="DnaJ"/>
    <property type="match status" value="1"/>
</dbReference>
<dbReference type="PROSITE" id="PS50076">
    <property type="entry name" value="DNAJ_2"/>
    <property type="match status" value="1"/>
</dbReference>
<reference evidence="3 4" key="1">
    <citation type="submission" date="2021-01" db="EMBL/GenBank/DDBJ databases">
        <title>Genome public.</title>
        <authorList>
            <person name="Liu C."/>
            <person name="Sun Q."/>
        </authorList>
    </citation>
    <scope>NUCLEOTIDE SEQUENCE [LARGE SCALE GENOMIC DNA]</scope>
    <source>
        <strain evidence="3 4">YIM B02515</strain>
    </source>
</reference>
<evidence type="ECO:0000259" key="2">
    <source>
        <dbReference type="PROSITE" id="PS50076"/>
    </source>
</evidence>
<dbReference type="InterPro" id="IPR036869">
    <property type="entry name" value="J_dom_sf"/>
</dbReference>
<feature type="domain" description="J" evidence="2">
    <location>
        <begin position="3"/>
        <end position="74"/>
    </location>
</feature>
<dbReference type="InterPro" id="IPR050817">
    <property type="entry name" value="DjlA_DnaK_co-chaperone"/>
</dbReference>
<dbReference type="RefSeq" id="WP_202749549.1">
    <property type="nucleotide sequence ID" value="NZ_JAESWC010000008.1"/>
</dbReference>
<gene>
    <name evidence="3" type="ORF">JK636_13615</name>
</gene>
<evidence type="ECO:0000256" key="1">
    <source>
        <dbReference type="ARBA" id="ARBA00022705"/>
    </source>
</evidence>
<dbReference type="Gene3D" id="1.10.287.110">
    <property type="entry name" value="DnaJ domain"/>
    <property type="match status" value="1"/>
</dbReference>